<dbReference type="EMBL" id="UYRU01052569">
    <property type="protein sequence ID" value="VDN11924.1"/>
    <property type="molecule type" value="Genomic_DNA"/>
</dbReference>
<sequence length="239" mass="25777">MSGCDGVRKCTPPSALRGEANEVVLPHEHTHTRSSWFGFMASTPNEEAWHEASPTTAADNKSGQADGKKAVSIGGDEWLKGNGDFYVTSKSTVTNKRMEMSKTTTAVEDVSQYSDTGKRPADSSIQYTSMSERHTEEHLSPGDYPYQRPVDGGSAWGTAENSGTGTAIHVEVRPRYPAVEVPIHRGTMSNAQYSSVQRESTRKSNRGSNFIVDTRTMPGVVPNGPGGLGRLCVKAVTLV</sequence>
<feature type="region of interest" description="Disordered" evidence="1">
    <location>
        <begin position="47"/>
        <end position="69"/>
    </location>
</feature>
<proteinExistence type="predicted"/>
<feature type="compositionally biased region" description="Polar residues" evidence="1">
    <location>
        <begin position="53"/>
        <end position="63"/>
    </location>
</feature>
<dbReference type="Proteomes" id="UP000281553">
    <property type="component" value="Unassembled WGS sequence"/>
</dbReference>
<dbReference type="AlphaFoldDB" id="A0A3P7L5J3"/>
<accession>A0A3P7L5J3</accession>
<protein>
    <submittedName>
        <fullName evidence="2">Uncharacterized protein</fullName>
    </submittedName>
</protein>
<evidence type="ECO:0000313" key="2">
    <source>
        <dbReference type="EMBL" id="VDN11924.1"/>
    </source>
</evidence>
<organism evidence="2 3">
    <name type="scientific">Dibothriocephalus latus</name>
    <name type="common">Fish tapeworm</name>
    <name type="synonym">Diphyllobothrium latum</name>
    <dbReference type="NCBI Taxonomy" id="60516"/>
    <lineage>
        <taxon>Eukaryota</taxon>
        <taxon>Metazoa</taxon>
        <taxon>Spiralia</taxon>
        <taxon>Lophotrochozoa</taxon>
        <taxon>Platyhelminthes</taxon>
        <taxon>Cestoda</taxon>
        <taxon>Eucestoda</taxon>
        <taxon>Diphyllobothriidea</taxon>
        <taxon>Diphyllobothriidae</taxon>
        <taxon>Dibothriocephalus</taxon>
    </lineage>
</organism>
<gene>
    <name evidence="2" type="ORF">DILT_LOCUS7755</name>
</gene>
<feature type="region of interest" description="Disordered" evidence="1">
    <location>
        <begin position="108"/>
        <end position="145"/>
    </location>
</feature>
<feature type="region of interest" description="Disordered" evidence="1">
    <location>
        <begin position="189"/>
        <end position="216"/>
    </location>
</feature>
<reference evidence="2 3" key="1">
    <citation type="submission" date="2018-11" db="EMBL/GenBank/DDBJ databases">
        <authorList>
            <consortium name="Pathogen Informatics"/>
        </authorList>
    </citation>
    <scope>NUCLEOTIDE SEQUENCE [LARGE SCALE GENOMIC DNA]</scope>
</reference>
<evidence type="ECO:0000313" key="3">
    <source>
        <dbReference type="Proteomes" id="UP000281553"/>
    </source>
</evidence>
<feature type="compositionally biased region" description="Basic and acidic residues" evidence="1">
    <location>
        <begin position="131"/>
        <end position="140"/>
    </location>
</feature>
<keyword evidence="3" id="KW-1185">Reference proteome</keyword>
<feature type="compositionally biased region" description="Polar residues" evidence="1">
    <location>
        <begin position="189"/>
        <end position="198"/>
    </location>
</feature>
<name>A0A3P7L5J3_DIBLA</name>
<evidence type="ECO:0000256" key="1">
    <source>
        <dbReference type="SAM" id="MobiDB-lite"/>
    </source>
</evidence>